<organism evidence="14 15">
    <name type="scientific">Lingula anatina</name>
    <name type="common">Brachiopod</name>
    <name type="synonym">Lingula unguis</name>
    <dbReference type="NCBI Taxonomy" id="7574"/>
    <lineage>
        <taxon>Eukaryota</taxon>
        <taxon>Metazoa</taxon>
        <taxon>Spiralia</taxon>
        <taxon>Lophotrochozoa</taxon>
        <taxon>Brachiopoda</taxon>
        <taxon>Linguliformea</taxon>
        <taxon>Lingulata</taxon>
        <taxon>Lingulida</taxon>
        <taxon>Linguloidea</taxon>
        <taxon>Lingulidae</taxon>
        <taxon>Lingula</taxon>
    </lineage>
</organism>
<evidence type="ECO:0000313" key="15">
    <source>
        <dbReference type="RefSeq" id="XP_013396517.1"/>
    </source>
</evidence>
<feature type="domain" description="EGF-like" evidence="12">
    <location>
        <begin position="1020"/>
        <end position="1054"/>
    </location>
</feature>
<feature type="disulfide bond" evidence="9">
    <location>
        <begin position="1044"/>
        <end position="1053"/>
    </location>
</feature>
<dbReference type="FunFam" id="2.10.70.10:FF:000011">
    <property type="entry name" value="CUB and sushi domain-containing protein 3 isoform A"/>
    <property type="match status" value="2"/>
</dbReference>
<dbReference type="SUPFAM" id="SSF82895">
    <property type="entry name" value="TSP-1 type 1 repeat"/>
    <property type="match status" value="1"/>
</dbReference>
<keyword evidence="5" id="KW-0677">Repeat</keyword>
<evidence type="ECO:0000313" key="14">
    <source>
        <dbReference type="Proteomes" id="UP000085678"/>
    </source>
</evidence>
<dbReference type="PROSITE" id="PS01186">
    <property type="entry name" value="EGF_2"/>
    <property type="match status" value="1"/>
</dbReference>
<name>A0A1S3IE58_LINAN</name>
<evidence type="ECO:0000256" key="5">
    <source>
        <dbReference type="ARBA" id="ARBA00022737"/>
    </source>
</evidence>
<keyword evidence="7 9" id="KW-1015">Disulfide bond</keyword>
<dbReference type="SMART" id="SM00209">
    <property type="entry name" value="TSP1"/>
    <property type="match status" value="1"/>
</dbReference>
<evidence type="ECO:0000256" key="8">
    <source>
        <dbReference type="ARBA" id="ARBA00023180"/>
    </source>
</evidence>
<evidence type="ECO:0000256" key="7">
    <source>
        <dbReference type="ARBA" id="ARBA00023157"/>
    </source>
</evidence>
<dbReference type="Gene3D" id="2.10.50.10">
    <property type="entry name" value="Tumor Necrosis Factor Receptor, subunit A, domain 2"/>
    <property type="match status" value="3"/>
</dbReference>
<dbReference type="InterPro" id="IPR001881">
    <property type="entry name" value="EGF-like_Ca-bd_dom"/>
</dbReference>
<dbReference type="Gene3D" id="2.20.100.10">
    <property type="entry name" value="Thrombospondin type-1 (TSP1) repeat"/>
    <property type="match status" value="1"/>
</dbReference>
<dbReference type="AlphaFoldDB" id="A0A1S3IE58"/>
<evidence type="ECO:0000256" key="6">
    <source>
        <dbReference type="ARBA" id="ARBA00023136"/>
    </source>
</evidence>
<dbReference type="Gene3D" id="2.10.25.10">
    <property type="entry name" value="Laminin"/>
    <property type="match status" value="2"/>
</dbReference>
<evidence type="ECO:0000256" key="2">
    <source>
        <dbReference type="ARBA" id="ARBA00022536"/>
    </source>
</evidence>
<evidence type="ECO:0000256" key="4">
    <source>
        <dbReference type="ARBA" id="ARBA00022729"/>
    </source>
</evidence>
<evidence type="ECO:0000259" key="12">
    <source>
        <dbReference type="PROSITE" id="PS50026"/>
    </source>
</evidence>
<dbReference type="PANTHER" id="PTHR46393:SF7">
    <property type="entry name" value="COMPLEMENT C2"/>
    <property type="match status" value="1"/>
</dbReference>
<feature type="domain" description="Sushi" evidence="13">
    <location>
        <begin position="448"/>
        <end position="505"/>
    </location>
</feature>
<dbReference type="Proteomes" id="UP000085678">
    <property type="component" value="Unplaced"/>
</dbReference>
<keyword evidence="14" id="KW-1185">Reference proteome</keyword>
<dbReference type="InterPro" id="IPR000436">
    <property type="entry name" value="Sushi_SCR_CCP_dom"/>
</dbReference>
<evidence type="ECO:0000256" key="1">
    <source>
        <dbReference type="ARBA" id="ARBA00004370"/>
    </source>
</evidence>
<reference evidence="15" key="1">
    <citation type="submission" date="2025-08" db="UniProtKB">
        <authorList>
            <consortium name="RefSeq"/>
        </authorList>
    </citation>
    <scope>IDENTIFICATION</scope>
    <source>
        <tissue evidence="15">Gonads</tissue>
    </source>
</reference>
<comment type="caution">
    <text evidence="9">Lacks conserved residue(s) required for the propagation of feature annotation.</text>
</comment>
<dbReference type="SMART" id="SM01411">
    <property type="entry name" value="Ephrin_rec_like"/>
    <property type="match status" value="3"/>
</dbReference>
<proteinExistence type="predicted"/>
<keyword evidence="8" id="KW-0325">Glycoprotein</keyword>
<dbReference type="Gene3D" id="2.10.70.10">
    <property type="entry name" value="Complement Module, domain 1"/>
    <property type="match status" value="6"/>
</dbReference>
<dbReference type="RefSeq" id="XP_013396517.1">
    <property type="nucleotide sequence ID" value="XM_013541063.2"/>
</dbReference>
<dbReference type="PROSITE" id="PS01187">
    <property type="entry name" value="EGF_CA"/>
    <property type="match status" value="1"/>
</dbReference>
<dbReference type="PROSITE" id="PS50923">
    <property type="entry name" value="SUSHI"/>
    <property type="match status" value="6"/>
</dbReference>
<evidence type="ECO:0000256" key="10">
    <source>
        <dbReference type="PROSITE-ProRule" id="PRU00302"/>
    </source>
</evidence>
<dbReference type="InParanoid" id="A0A1S3IE58"/>
<evidence type="ECO:0000256" key="9">
    <source>
        <dbReference type="PROSITE-ProRule" id="PRU00076"/>
    </source>
</evidence>
<feature type="disulfide bond" evidence="10">
    <location>
        <begin position="238"/>
        <end position="265"/>
    </location>
</feature>
<keyword evidence="6" id="KW-0472">Membrane</keyword>
<dbReference type="InterPro" id="IPR000742">
    <property type="entry name" value="EGF"/>
</dbReference>
<dbReference type="PANTHER" id="PTHR46393">
    <property type="entry name" value="SUSHI DOMAIN-CONTAINING PROTEIN"/>
    <property type="match status" value="1"/>
</dbReference>
<dbReference type="Pfam" id="PF07699">
    <property type="entry name" value="Ephrin_rec_like"/>
    <property type="match status" value="1"/>
</dbReference>
<dbReference type="InterPro" id="IPR018097">
    <property type="entry name" value="EGF_Ca-bd_CS"/>
</dbReference>
<dbReference type="InterPro" id="IPR035976">
    <property type="entry name" value="Sushi/SCR/CCP_sf"/>
</dbReference>
<protein>
    <submittedName>
        <fullName evidence="15">Sushi, von Willebrand factor type A, EGF and pentraxin domain-containing protein 1 isoform X2</fullName>
    </submittedName>
</protein>
<dbReference type="CDD" id="cd00033">
    <property type="entry name" value="CCP"/>
    <property type="match status" value="6"/>
</dbReference>
<dbReference type="SMART" id="SM00181">
    <property type="entry name" value="EGF"/>
    <property type="match status" value="4"/>
</dbReference>
<dbReference type="SMART" id="SM00179">
    <property type="entry name" value="EGF_CA"/>
    <property type="match status" value="2"/>
</dbReference>
<evidence type="ECO:0000256" key="11">
    <source>
        <dbReference type="SAM" id="SignalP"/>
    </source>
</evidence>
<dbReference type="GO" id="GO:0016020">
    <property type="term" value="C:membrane"/>
    <property type="evidence" value="ECO:0007669"/>
    <property type="project" value="UniProtKB-SubCell"/>
</dbReference>
<dbReference type="GeneID" id="106163467"/>
<feature type="domain" description="Sushi" evidence="13">
    <location>
        <begin position="390"/>
        <end position="447"/>
    </location>
</feature>
<dbReference type="SUPFAM" id="SSF57184">
    <property type="entry name" value="Growth factor receptor domain"/>
    <property type="match status" value="1"/>
</dbReference>
<evidence type="ECO:0000259" key="13">
    <source>
        <dbReference type="PROSITE" id="PS50923"/>
    </source>
</evidence>
<dbReference type="Pfam" id="PF00084">
    <property type="entry name" value="Sushi"/>
    <property type="match status" value="6"/>
</dbReference>
<keyword evidence="2 9" id="KW-0245">EGF-like domain</keyword>
<feature type="disulfide bond" evidence="10">
    <location>
        <begin position="476"/>
        <end position="503"/>
    </location>
</feature>
<dbReference type="InterPro" id="IPR000884">
    <property type="entry name" value="TSP1_rpt"/>
</dbReference>
<feature type="signal peptide" evidence="11">
    <location>
        <begin position="1"/>
        <end position="21"/>
    </location>
</feature>
<dbReference type="SMART" id="SM00032">
    <property type="entry name" value="CCP"/>
    <property type="match status" value="6"/>
</dbReference>
<feature type="domain" description="Sushi" evidence="13">
    <location>
        <begin position="556"/>
        <end position="614"/>
    </location>
</feature>
<feature type="chain" id="PRO_5010222762" evidence="11">
    <location>
        <begin position="22"/>
        <end position="1102"/>
    </location>
</feature>
<feature type="domain" description="Sushi" evidence="13">
    <location>
        <begin position="209"/>
        <end position="267"/>
    </location>
</feature>
<dbReference type="InterPro" id="IPR009030">
    <property type="entry name" value="Growth_fac_rcpt_cys_sf"/>
</dbReference>
<dbReference type="PROSITE" id="PS00022">
    <property type="entry name" value="EGF_1"/>
    <property type="match status" value="1"/>
</dbReference>
<feature type="domain" description="Sushi" evidence="13">
    <location>
        <begin position="268"/>
        <end position="331"/>
    </location>
</feature>
<keyword evidence="3 10" id="KW-0768">Sushi</keyword>
<dbReference type="GO" id="GO:0005509">
    <property type="term" value="F:calcium ion binding"/>
    <property type="evidence" value="ECO:0007669"/>
    <property type="project" value="InterPro"/>
</dbReference>
<comment type="subcellular location">
    <subcellularLocation>
        <location evidence="1">Membrane</location>
    </subcellularLocation>
</comment>
<dbReference type="PROSITE" id="PS50092">
    <property type="entry name" value="TSP1"/>
    <property type="match status" value="1"/>
</dbReference>
<dbReference type="SUPFAM" id="SSF57535">
    <property type="entry name" value="Complement control module/SCR domain"/>
    <property type="match status" value="6"/>
</dbReference>
<dbReference type="InterPro" id="IPR036383">
    <property type="entry name" value="TSP1_rpt_sf"/>
</dbReference>
<gene>
    <name evidence="15" type="primary">LOC106163467</name>
</gene>
<evidence type="ECO:0000256" key="3">
    <source>
        <dbReference type="ARBA" id="ARBA00022659"/>
    </source>
</evidence>
<keyword evidence="4 11" id="KW-0732">Signal</keyword>
<feature type="disulfide bond" evidence="10">
    <location>
        <begin position="360"/>
        <end position="387"/>
    </location>
</feature>
<feature type="domain" description="Sushi" evidence="13">
    <location>
        <begin position="332"/>
        <end position="389"/>
    </location>
</feature>
<dbReference type="OrthoDB" id="9991441at2759"/>
<accession>A0A1S3IE58</accession>
<sequence length="1102" mass="119714">MAPRLSLAVFILVALAAASQATEEKQFAGEKEIDLKGEKGDVALDDLFHDVDGDKSSQDPGRLVKSLHPNHRMKRGFLGGIGKAVGGLLKGVVSIGGLLLGRGKAEKAATNWDPRMYQFQLEQLCHSICVTEWTDWSACSNRCGGGTRTRTREQQTIGRCAELQNFQCAKKLEATSRCNEDCANGGRGDGSGNCACLVGWKGQCCDEEIVCPHPLKPENGRVTGTWPARVRSVASFTCNEGYHLAGRDSITCQPDGTWNGEPPKCSRVVCTMPAAKDHVEILNVQEKYAFDDQLVYRCQEGYQMVGAAIRTCQLDQGDTGKWSGIDPICDPISCGDPGVPSHGQRDGTAFYFNDVVTFTCQTGYKLEGADRRKCMATGTWSGSTPVCKEIKCDAPRRPKNGEIIGSRYTFGSIVTFECDAGHVIQGSHAVKCLETGFWNATEPRCQAASCGNPGQPANGAKDGSVYYYPSNITYSCFHGYVLVGTKSIKCKADGKWSGSVPTCEACPVNTYMPSGSKTCSPCPANTHTLTEASTSQDQCVCDDGYSGPAGGPCQEVKCPPLSQPDHGTSSACGDRPGDVCEFRCDDGYIMEKGSAMRTCQGNGQWDGTDATCAPCLQNTYKSDERSCLPCPVHSHTDGVANMKSGCTCDAGYTGNAGGPCVDIDECAPNGGRGPCDDVCDNNDGGYKCSCSIQGYGISPENKHVCVVEQQCRNLTTEDAPLNGGLVCHWYREQNSQQCSVKCNKDYEFPSRINDYESCGPSTGFIWSHQQEDPENTFKPCLEQFFPDFRLEAESAYFVRACNDLTPEERLAVRQEFADKLTAEGICLKRTTKVCDVANVDIICGRTTRRRRRRGVDEVVESVDFSFNLTAKKMFNETKDCDKICQFLRIPDAFCSELCFPTFRRFMRATMLYAKRQLTQKFSNEKNRMKFMAARREFEPDDVKTSDVVVACEEGMRAANETCVPCQPGTYLDKGVNDCLPCSSGQFQPLERQLQCLPCPVGTTTKSPGARMCSVCPDGSYGDNCQETCDCVNGRCDPRDGSCLCHSGWEGARCEVDVPGCREGSCYQGVQCIDIPAPGLGFRCESCPPGMLGDGASCRAGSS</sequence>
<dbReference type="PROSITE" id="PS50026">
    <property type="entry name" value="EGF_3"/>
    <property type="match status" value="1"/>
</dbReference>
<feature type="disulfide bond" evidence="10">
    <location>
        <begin position="418"/>
        <end position="445"/>
    </location>
</feature>
<dbReference type="InterPro" id="IPR011641">
    <property type="entry name" value="Tyr-kin_ephrin_A/B_rcpt-like"/>
</dbReference>